<sequence length="60" mass="7072">MGNRAGSTPAPGTKTSSKEEVFFGFRQFLFKLILPFHYFLKPFFKLSNRFNWYCLNALLF</sequence>
<reference evidence="1 2" key="1">
    <citation type="submission" date="2016-11" db="EMBL/GenBank/DDBJ databases">
        <title>Whole genomes of Flavobacteriaceae.</title>
        <authorList>
            <person name="Stine C."/>
            <person name="Li C."/>
            <person name="Tadesse D."/>
        </authorList>
    </citation>
    <scope>NUCLEOTIDE SEQUENCE [LARGE SCALE GENOMIC DNA]</scope>
    <source>
        <strain evidence="1 2">ATCC 29551</strain>
    </source>
</reference>
<dbReference type="EMBL" id="MUGY01000027">
    <property type="protein sequence ID" value="OXA90925.1"/>
    <property type="molecule type" value="Genomic_DNA"/>
</dbReference>
<name>A0ABX4CCG7_FLAHY</name>
<protein>
    <submittedName>
        <fullName evidence="1">Uncharacterized protein</fullName>
    </submittedName>
</protein>
<accession>A0ABX4CCG7</accession>
<evidence type="ECO:0000313" key="2">
    <source>
        <dbReference type="Proteomes" id="UP000198424"/>
    </source>
</evidence>
<keyword evidence="2" id="KW-1185">Reference proteome</keyword>
<gene>
    <name evidence="1" type="ORF">B0A62_19110</name>
</gene>
<evidence type="ECO:0000313" key="1">
    <source>
        <dbReference type="EMBL" id="OXA90925.1"/>
    </source>
</evidence>
<comment type="caution">
    <text evidence="1">The sequence shown here is derived from an EMBL/GenBank/DDBJ whole genome shotgun (WGS) entry which is preliminary data.</text>
</comment>
<organism evidence="1 2">
    <name type="scientific">Flavobacterium hydatis</name>
    <name type="common">Cytophaga aquatilis</name>
    <dbReference type="NCBI Taxonomy" id="991"/>
    <lineage>
        <taxon>Bacteria</taxon>
        <taxon>Pseudomonadati</taxon>
        <taxon>Bacteroidota</taxon>
        <taxon>Flavobacteriia</taxon>
        <taxon>Flavobacteriales</taxon>
        <taxon>Flavobacteriaceae</taxon>
        <taxon>Flavobacterium</taxon>
    </lineage>
</organism>
<dbReference type="Proteomes" id="UP000198424">
    <property type="component" value="Unassembled WGS sequence"/>
</dbReference>
<proteinExistence type="predicted"/>